<dbReference type="EMBL" id="CAAALY010245860">
    <property type="protein sequence ID" value="VEL33485.1"/>
    <property type="molecule type" value="Genomic_DNA"/>
</dbReference>
<sequence length="260" mass="28712">MLIVHSRAAKIRLDANEVRAEHGQKVKVLCRGSDPLMWMDPTGRRIPQIKPDQGINRLVYAVEVPPAADGTGQLELSISARLSVAGEYTCRSGRMQAIRIFRLKMISSLNVSELPNSSLESGRVLGLECHGQPEHPQQTLAWFLRWPVSLDLLPIHDLPPGLAVVTRVKPDDGLEESVVETGDSSSAALEEHGLPERRSRLRLLNSPGMPSEVICRFVRRHRNGSLMLADMSAGGRKRQADGESEVMASYVYKIEPGIDL</sequence>
<reference evidence="1" key="1">
    <citation type="submission" date="2018-11" db="EMBL/GenBank/DDBJ databases">
        <authorList>
            <consortium name="Pathogen Informatics"/>
        </authorList>
    </citation>
    <scope>NUCLEOTIDE SEQUENCE</scope>
</reference>
<proteinExistence type="predicted"/>
<evidence type="ECO:0000313" key="1">
    <source>
        <dbReference type="EMBL" id="VEL33485.1"/>
    </source>
</evidence>
<evidence type="ECO:0000313" key="2">
    <source>
        <dbReference type="Proteomes" id="UP000784294"/>
    </source>
</evidence>
<name>A0A448XCB2_9PLAT</name>
<accession>A0A448XCB2</accession>
<dbReference type="AlphaFoldDB" id="A0A448XCB2"/>
<dbReference type="Proteomes" id="UP000784294">
    <property type="component" value="Unassembled WGS sequence"/>
</dbReference>
<organism evidence="1 2">
    <name type="scientific">Protopolystoma xenopodis</name>
    <dbReference type="NCBI Taxonomy" id="117903"/>
    <lineage>
        <taxon>Eukaryota</taxon>
        <taxon>Metazoa</taxon>
        <taxon>Spiralia</taxon>
        <taxon>Lophotrochozoa</taxon>
        <taxon>Platyhelminthes</taxon>
        <taxon>Monogenea</taxon>
        <taxon>Polyopisthocotylea</taxon>
        <taxon>Polystomatidea</taxon>
        <taxon>Polystomatidae</taxon>
        <taxon>Protopolystoma</taxon>
    </lineage>
</organism>
<protein>
    <submittedName>
        <fullName evidence="1">Uncharacterized protein</fullName>
    </submittedName>
</protein>
<comment type="caution">
    <text evidence="1">The sequence shown here is derived from an EMBL/GenBank/DDBJ whole genome shotgun (WGS) entry which is preliminary data.</text>
</comment>
<gene>
    <name evidence="1" type="ORF">PXEA_LOCUS26925</name>
</gene>
<keyword evidence="2" id="KW-1185">Reference proteome</keyword>